<evidence type="ECO:0000256" key="5">
    <source>
        <dbReference type="ARBA" id="ARBA00022692"/>
    </source>
</evidence>
<dbReference type="RefSeq" id="WP_144658568.1">
    <property type="nucleotide sequence ID" value="NZ_VIAE01000015.1"/>
</dbReference>
<dbReference type="OrthoDB" id="9807047at2"/>
<comment type="caution">
    <text evidence="10">The sequence shown here is derived from an EMBL/GenBank/DDBJ whole genome shotgun (WGS) entry which is preliminary data.</text>
</comment>
<dbReference type="PANTHER" id="PTHR42929:SF1">
    <property type="entry name" value="INNER MEMBRANE ABC TRANSPORTER PERMEASE PROTEIN YDCU-RELATED"/>
    <property type="match status" value="1"/>
</dbReference>
<evidence type="ECO:0000313" key="11">
    <source>
        <dbReference type="Proteomes" id="UP000320078"/>
    </source>
</evidence>
<comment type="subcellular location">
    <subcellularLocation>
        <location evidence="1 8">Cell membrane</location>
        <topology evidence="1 8">Multi-pass membrane protein</topology>
    </subcellularLocation>
</comment>
<keyword evidence="6 8" id="KW-1133">Transmembrane helix</keyword>
<organism evidence="10 11">
    <name type="scientific">Candidatus Phytoplasma pini</name>
    <dbReference type="NCBI Taxonomy" id="267362"/>
    <lineage>
        <taxon>Bacteria</taxon>
        <taxon>Bacillati</taxon>
        <taxon>Mycoplasmatota</taxon>
        <taxon>Mollicutes</taxon>
        <taxon>Acholeplasmatales</taxon>
        <taxon>Acholeplasmataceae</taxon>
        <taxon>Candidatus Phytoplasma</taxon>
    </lineage>
</organism>
<dbReference type="GO" id="GO:0055085">
    <property type="term" value="P:transmembrane transport"/>
    <property type="evidence" value="ECO:0007669"/>
    <property type="project" value="InterPro"/>
</dbReference>
<evidence type="ECO:0000256" key="6">
    <source>
        <dbReference type="ARBA" id="ARBA00022989"/>
    </source>
</evidence>
<feature type="transmembrane region" description="Helical" evidence="8">
    <location>
        <begin position="107"/>
        <end position="134"/>
    </location>
</feature>
<dbReference type="Pfam" id="PF00528">
    <property type="entry name" value="BPD_transp_1"/>
    <property type="match status" value="1"/>
</dbReference>
<comment type="similarity">
    <text evidence="2">Belongs to the binding-protein-dependent transport system permease family. CysTW subfamily.</text>
</comment>
<protein>
    <submittedName>
        <fullName evidence="10">Spermidine/putrescine transport system permease protein potB</fullName>
    </submittedName>
</protein>
<dbReference type="InterPro" id="IPR000515">
    <property type="entry name" value="MetI-like"/>
</dbReference>
<feature type="transmembrane region" description="Helical" evidence="8">
    <location>
        <begin position="71"/>
        <end position="95"/>
    </location>
</feature>
<evidence type="ECO:0000313" key="10">
    <source>
        <dbReference type="EMBL" id="TVY12075.1"/>
    </source>
</evidence>
<keyword evidence="7 8" id="KW-0472">Membrane</keyword>
<dbReference type="Gene3D" id="1.10.3720.10">
    <property type="entry name" value="MetI-like"/>
    <property type="match status" value="1"/>
</dbReference>
<evidence type="ECO:0000256" key="2">
    <source>
        <dbReference type="ARBA" id="ARBA00007069"/>
    </source>
</evidence>
<evidence type="ECO:0000256" key="8">
    <source>
        <dbReference type="RuleBase" id="RU363032"/>
    </source>
</evidence>
<keyword evidence="5 8" id="KW-0812">Transmembrane</keyword>
<dbReference type="GO" id="GO:0005886">
    <property type="term" value="C:plasma membrane"/>
    <property type="evidence" value="ECO:0007669"/>
    <property type="project" value="UniProtKB-SubCell"/>
</dbReference>
<keyword evidence="11" id="KW-1185">Reference proteome</keyword>
<dbReference type="CDD" id="cd06261">
    <property type="entry name" value="TM_PBP2"/>
    <property type="match status" value="1"/>
</dbReference>
<dbReference type="AlphaFoldDB" id="A0A559KIW0"/>
<gene>
    <name evidence="10" type="primary">potB</name>
    <name evidence="10" type="ORF">MDPP_00381</name>
</gene>
<feature type="transmembrane region" description="Helical" evidence="8">
    <location>
        <begin position="146"/>
        <end position="169"/>
    </location>
</feature>
<keyword evidence="3 8" id="KW-0813">Transport</keyword>
<reference evidence="10 11" key="1">
    <citation type="submission" date="2019-06" db="EMBL/GenBank/DDBJ databases">
        <title>Draft Genome Sequence of Candidatus Phytoplasma pini-Related Strain MDPP: A Resource for Comparative Genomics of Gymnosperm-infecting Phytoplasmas.</title>
        <authorList>
            <person name="Cai W."/>
            <person name="Costanzo S."/>
            <person name="Shao J."/>
            <person name="Zhao Y."/>
            <person name="Davis R."/>
        </authorList>
    </citation>
    <scope>NUCLEOTIDE SEQUENCE [LARGE SCALE GENOMIC DNA]</scope>
    <source>
        <strain evidence="10 11">MDPP</strain>
    </source>
</reference>
<feature type="transmembrane region" description="Helical" evidence="8">
    <location>
        <begin position="190"/>
        <end position="215"/>
    </location>
</feature>
<evidence type="ECO:0000256" key="7">
    <source>
        <dbReference type="ARBA" id="ARBA00023136"/>
    </source>
</evidence>
<dbReference type="PANTHER" id="PTHR42929">
    <property type="entry name" value="INNER MEMBRANE ABC TRANSPORTER PERMEASE PROTEIN YDCU-RELATED-RELATED"/>
    <property type="match status" value="1"/>
</dbReference>
<dbReference type="PROSITE" id="PS50928">
    <property type="entry name" value="ABC_TM1"/>
    <property type="match status" value="1"/>
</dbReference>
<feature type="transmembrane region" description="Helical" evidence="8">
    <location>
        <begin position="16"/>
        <end position="38"/>
    </location>
</feature>
<feature type="transmembrane region" description="Helical" evidence="8">
    <location>
        <begin position="246"/>
        <end position="267"/>
    </location>
</feature>
<dbReference type="InterPro" id="IPR035906">
    <property type="entry name" value="MetI-like_sf"/>
</dbReference>
<evidence type="ECO:0000256" key="3">
    <source>
        <dbReference type="ARBA" id="ARBA00022448"/>
    </source>
</evidence>
<sequence>MFFNRNKTKSNEFYKYLIFPYFLILVFLVLIPIFVLILDSVQEYNDKSFFKIIFTLEYYCNFYKNYSFLYVLLRSASIAIISTFFIVIITYPLAYQISKLNFLAQSNLVLFINGTIWINMILKIEALVQIFSLIEHFLKIPLLEGNFAMFIGFIYLFLPYMFSSIYISIVKIDQNLIDAAKDLGANEKQIFSKIILPLTFPGLMTGVSIVLLQIITNIIVPKYLGPTSVIFISELIENKTFLNGDLKSACAIAVNLTLLMFLILALCKNNKHKGINDIYVKK</sequence>
<feature type="domain" description="ABC transmembrane type-1" evidence="9">
    <location>
        <begin position="72"/>
        <end position="267"/>
    </location>
</feature>
<dbReference type="Proteomes" id="UP000320078">
    <property type="component" value="Unassembled WGS sequence"/>
</dbReference>
<evidence type="ECO:0000256" key="1">
    <source>
        <dbReference type="ARBA" id="ARBA00004651"/>
    </source>
</evidence>
<accession>A0A559KIW0</accession>
<evidence type="ECO:0000259" key="9">
    <source>
        <dbReference type="PROSITE" id="PS50928"/>
    </source>
</evidence>
<name>A0A559KIW0_9MOLU</name>
<evidence type="ECO:0000256" key="4">
    <source>
        <dbReference type="ARBA" id="ARBA00022475"/>
    </source>
</evidence>
<proteinExistence type="inferred from homology"/>
<dbReference type="SUPFAM" id="SSF161098">
    <property type="entry name" value="MetI-like"/>
    <property type="match status" value="1"/>
</dbReference>
<dbReference type="EMBL" id="VIAE01000015">
    <property type="protein sequence ID" value="TVY12075.1"/>
    <property type="molecule type" value="Genomic_DNA"/>
</dbReference>
<keyword evidence="4" id="KW-1003">Cell membrane</keyword>